<reference evidence="4 5" key="1">
    <citation type="submission" date="2015-12" db="EMBL/GenBank/DDBJ databases">
        <authorList>
            <person name="Kim M.K."/>
            <person name="Srinivasan S."/>
            <person name="Lee J.-J."/>
            <person name="Kim K."/>
        </authorList>
    </citation>
    <scope>NUCLEOTIDE SEQUENCE [LARGE SCALE GENOMIC DNA]</scope>
    <source>
        <strain evidence="4 5">BM2</strain>
    </source>
</reference>
<keyword evidence="1" id="KW-0862">Zinc</keyword>
<keyword evidence="5" id="KW-1185">Reference proteome</keyword>
<feature type="region of interest" description="Disordered" evidence="2">
    <location>
        <begin position="108"/>
        <end position="145"/>
    </location>
</feature>
<gene>
    <name evidence="4" type="ORF">AUC44_12985</name>
</gene>
<evidence type="ECO:0000256" key="2">
    <source>
        <dbReference type="SAM" id="MobiDB-lite"/>
    </source>
</evidence>
<dbReference type="InterPro" id="IPR007527">
    <property type="entry name" value="Znf_SWIM"/>
</dbReference>
<dbReference type="EMBL" id="CP013910">
    <property type="protein sequence ID" value="ALW89701.1"/>
    <property type="molecule type" value="Genomic_DNA"/>
</dbReference>
<evidence type="ECO:0000256" key="1">
    <source>
        <dbReference type="PROSITE-ProRule" id="PRU00325"/>
    </source>
</evidence>
<sequence length="448" mass="47324">MTPTHDPILTLAPDAGSAASARTLATPARWPDLHAGPTHLWGHCQGSGARPYLTGVDHSGPDAPAFKCSCPSRKFPCKHALALLLLHESHPQHFGTDPTPDAIRTWLDGRAGKHAPPDADADADPAGETRSGPDPAAQAKRRAAREKKVSLGLDALQTFLKDLVRDGLAQAAARPYSDWDTQAARLVDAQAPGAARLVRMIPEVLPHPDRLLAHLGRLYLLTEAWPRRNTLSAPQQADLRAALGFPLDKAATIAAGGTDTRWLVLGHTISDEEHVRTRRSWLHEGGTTALLLDFAAPGWPLPPALPAGGSVRARLSPAQGAVPQRHVLDGEATRSAPAPLPAPVTLDGLLDAHGAALALNPWLERTAHHLGPVTVHPPTRDGDPWRAGDARGSLLLGGSDTARLTLLALGGGHPQTFTAEWDGQSLTPLCAVQDGTLHPLDGGEDDGF</sequence>
<evidence type="ECO:0000313" key="4">
    <source>
        <dbReference type="EMBL" id="ALW89701.1"/>
    </source>
</evidence>
<protein>
    <recommendedName>
        <fullName evidence="3">SWIM-type domain-containing protein</fullName>
    </recommendedName>
</protein>
<dbReference type="Proteomes" id="UP000060071">
    <property type="component" value="Chromosome"/>
</dbReference>
<dbReference type="PROSITE" id="PS50966">
    <property type="entry name" value="ZF_SWIM"/>
    <property type="match status" value="1"/>
</dbReference>
<keyword evidence="1" id="KW-0479">Metal-binding</keyword>
<accession>A0ABN4K8Q5</accession>
<dbReference type="Pfam" id="PF04434">
    <property type="entry name" value="SWIM"/>
    <property type="match status" value="1"/>
</dbReference>
<evidence type="ECO:0000313" key="5">
    <source>
        <dbReference type="Proteomes" id="UP000060071"/>
    </source>
</evidence>
<keyword evidence="1" id="KW-0863">Zinc-finger</keyword>
<feature type="domain" description="SWIM-type" evidence="3">
    <location>
        <begin position="52"/>
        <end position="88"/>
    </location>
</feature>
<evidence type="ECO:0000259" key="3">
    <source>
        <dbReference type="PROSITE" id="PS50966"/>
    </source>
</evidence>
<dbReference type="RefSeq" id="WP_062159129.1">
    <property type="nucleotide sequence ID" value="NZ_CP013910.1"/>
</dbReference>
<name>A0ABN4K8Q5_9DEIO</name>
<proteinExistence type="predicted"/>
<organism evidence="4 5">
    <name type="scientific">Deinococcus actinosclerus</name>
    <dbReference type="NCBI Taxonomy" id="1768108"/>
    <lineage>
        <taxon>Bacteria</taxon>
        <taxon>Thermotogati</taxon>
        <taxon>Deinococcota</taxon>
        <taxon>Deinococci</taxon>
        <taxon>Deinococcales</taxon>
        <taxon>Deinococcaceae</taxon>
        <taxon>Deinococcus</taxon>
    </lineage>
</organism>